<dbReference type="InterPro" id="IPR008620">
    <property type="entry name" value="FixH"/>
</dbReference>
<protein>
    <submittedName>
        <fullName evidence="1">FixH family protein</fullName>
    </submittedName>
</protein>
<evidence type="ECO:0000313" key="1">
    <source>
        <dbReference type="EMBL" id="MCW3796415.1"/>
    </source>
</evidence>
<organism evidence="1 2">
    <name type="scientific">Sphingomonas arvum</name>
    <dbReference type="NCBI Taxonomy" id="2992113"/>
    <lineage>
        <taxon>Bacteria</taxon>
        <taxon>Pseudomonadati</taxon>
        <taxon>Pseudomonadota</taxon>
        <taxon>Alphaproteobacteria</taxon>
        <taxon>Sphingomonadales</taxon>
        <taxon>Sphingomonadaceae</taxon>
        <taxon>Sphingomonas</taxon>
    </lineage>
</organism>
<dbReference type="EMBL" id="JAPDOB010000001">
    <property type="protein sequence ID" value="MCW3796415.1"/>
    <property type="molecule type" value="Genomic_DNA"/>
</dbReference>
<evidence type="ECO:0000313" key="2">
    <source>
        <dbReference type="Proteomes" id="UP001526246"/>
    </source>
</evidence>
<reference evidence="1 2" key="1">
    <citation type="submission" date="2022-10" db="EMBL/GenBank/DDBJ databases">
        <title>Sphingomonas sp.</title>
        <authorList>
            <person name="Jin C."/>
        </authorList>
    </citation>
    <scope>NUCLEOTIDE SEQUENCE [LARGE SCALE GENOMIC DNA]</scope>
    <source>
        <strain evidence="1 2">BN140010</strain>
    </source>
</reference>
<dbReference type="Proteomes" id="UP001526246">
    <property type="component" value="Unassembled WGS sequence"/>
</dbReference>
<sequence>MTAILVAFFGVVISVNMLMATLAVRTFGGVVVENSYVASQEYNRWLAAAKRQQALGWRIKPGVDAARRVTITVSVSGAEVSGYAEHPLGRRADVPLRFSRQDGGFVSDRPLPAGRWAVHLVVRKGADEARLVETLS</sequence>
<keyword evidence="2" id="KW-1185">Reference proteome</keyword>
<accession>A0ABT3JBH6</accession>
<proteinExistence type="predicted"/>
<dbReference type="RefSeq" id="WP_264880173.1">
    <property type="nucleotide sequence ID" value="NZ_JAPDOB010000001.1"/>
</dbReference>
<gene>
    <name evidence="1" type="ORF">OMW55_01140</name>
</gene>
<name>A0ABT3JBH6_9SPHN</name>
<dbReference type="Pfam" id="PF05751">
    <property type="entry name" value="FixH"/>
    <property type="match status" value="1"/>
</dbReference>
<comment type="caution">
    <text evidence="1">The sequence shown here is derived from an EMBL/GenBank/DDBJ whole genome shotgun (WGS) entry which is preliminary data.</text>
</comment>